<feature type="transmembrane region" description="Helical" evidence="7">
    <location>
        <begin position="279"/>
        <end position="299"/>
    </location>
</feature>
<dbReference type="Proteomes" id="UP000315700">
    <property type="component" value="Chromosome"/>
</dbReference>
<organism evidence="9 10">
    <name type="scientific">Caulifigura coniformis</name>
    <dbReference type="NCBI Taxonomy" id="2527983"/>
    <lineage>
        <taxon>Bacteria</taxon>
        <taxon>Pseudomonadati</taxon>
        <taxon>Planctomycetota</taxon>
        <taxon>Planctomycetia</taxon>
        <taxon>Planctomycetales</taxon>
        <taxon>Planctomycetaceae</taxon>
        <taxon>Caulifigura</taxon>
    </lineage>
</organism>
<evidence type="ECO:0000259" key="8">
    <source>
        <dbReference type="PROSITE" id="PS50850"/>
    </source>
</evidence>
<dbReference type="EMBL" id="CP036271">
    <property type="protein sequence ID" value="QDT56161.1"/>
    <property type="molecule type" value="Genomic_DNA"/>
</dbReference>
<dbReference type="GO" id="GO:0016020">
    <property type="term" value="C:membrane"/>
    <property type="evidence" value="ECO:0007669"/>
    <property type="project" value="UniProtKB-SubCell"/>
</dbReference>
<evidence type="ECO:0000313" key="9">
    <source>
        <dbReference type="EMBL" id="QDT56161.1"/>
    </source>
</evidence>
<comment type="similarity">
    <text evidence="2">Belongs to the major facilitator superfamily. Nitrate/nitrite porter (TC 2.A.1.8) family.</text>
</comment>
<keyword evidence="4 7" id="KW-1133">Transmembrane helix</keyword>
<name>A0A517SJ57_9PLAN</name>
<evidence type="ECO:0000256" key="1">
    <source>
        <dbReference type="ARBA" id="ARBA00004141"/>
    </source>
</evidence>
<dbReference type="AlphaFoldDB" id="A0A517SJ57"/>
<feature type="transmembrane region" description="Helical" evidence="7">
    <location>
        <begin position="58"/>
        <end position="76"/>
    </location>
</feature>
<dbReference type="GO" id="GO:0015112">
    <property type="term" value="F:nitrate transmembrane transporter activity"/>
    <property type="evidence" value="ECO:0007669"/>
    <property type="project" value="InterPro"/>
</dbReference>
<feature type="domain" description="Major facilitator superfamily (MFS) profile" evidence="8">
    <location>
        <begin position="22"/>
        <end position="431"/>
    </location>
</feature>
<dbReference type="KEGG" id="ccos:Pan44_42130"/>
<evidence type="ECO:0000256" key="5">
    <source>
        <dbReference type="ARBA" id="ARBA00023063"/>
    </source>
</evidence>
<dbReference type="InterPro" id="IPR044772">
    <property type="entry name" value="NO3_transporter"/>
</dbReference>
<comment type="subcellular location">
    <subcellularLocation>
        <location evidence="1">Membrane</location>
        <topology evidence="1">Multi-pass membrane protein</topology>
    </subcellularLocation>
</comment>
<dbReference type="CDD" id="cd17341">
    <property type="entry name" value="MFS_NRT2_like"/>
    <property type="match status" value="1"/>
</dbReference>
<gene>
    <name evidence="9" type="primary">narT</name>
    <name evidence="9" type="ORF">Pan44_42130</name>
</gene>
<reference evidence="9 10" key="1">
    <citation type="submission" date="2019-02" db="EMBL/GenBank/DDBJ databases">
        <title>Deep-cultivation of Planctomycetes and their phenomic and genomic characterization uncovers novel biology.</title>
        <authorList>
            <person name="Wiegand S."/>
            <person name="Jogler M."/>
            <person name="Boedeker C."/>
            <person name="Pinto D."/>
            <person name="Vollmers J."/>
            <person name="Rivas-Marin E."/>
            <person name="Kohn T."/>
            <person name="Peeters S.H."/>
            <person name="Heuer A."/>
            <person name="Rast P."/>
            <person name="Oberbeckmann S."/>
            <person name="Bunk B."/>
            <person name="Jeske O."/>
            <person name="Meyerdierks A."/>
            <person name="Storesund J.E."/>
            <person name="Kallscheuer N."/>
            <person name="Luecker S."/>
            <person name="Lage O.M."/>
            <person name="Pohl T."/>
            <person name="Merkel B.J."/>
            <person name="Hornburger P."/>
            <person name="Mueller R.-W."/>
            <person name="Bruemmer F."/>
            <person name="Labrenz M."/>
            <person name="Spormann A.M."/>
            <person name="Op den Camp H."/>
            <person name="Overmann J."/>
            <person name="Amann R."/>
            <person name="Jetten M.S.M."/>
            <person name="Mascher T."/>
            <person name="Medema M.H."/>
            <person name="Devos D.P."/>
            <person name="Kaster A.-K."/>
            <person name="Ovreas L."/>
            <person name="Rohde M."/>
            <person name="Galperin M.Y."/>
            <person name="Jogler C."/>
        </authorList>
    </citation>
    <scope>NUCLEOTIDE SEQUENCE [LARGE SCALE GENOMIC DNA]</scope>
    <source>
        <strain evidence="9 10">Pan44</strain>
    </source>
</reference>
<feature type="transmembrane region" description="Helical" evidence="7">
    <location>
        <begin position="27"/>
        <end position="46"/>
    </location>
</feature>
<dbReference type="PROSITE" id="PS50850">
    <property type="entry name" value="MFS"/>
    <property type="match status" value="1"/>
</dbReference>
<dbReference type="InterPro" id="IPR036259">
    <property type="entry name" value="MFS_trans_sf"/>
</dbReference>
<feature type="transmembrane region" description="Helical" evidence="7">
    <location>
        <begin position="88"/>
        <end position="106"/>
    </location>
</feature>
<feature type="transmembrane region" description="Helical" evidence="7">
    <location>
        <begin position="343"/>
        <end position="368"/>
    </location>
</feature>
<evidence type="ECO:0000313" key="10">
    <source>
        <dbReference type="Proteomes" id="UP000315700"/>
    </source>
</evidence>
<feature type="transmembrane region" description="Helical" evidence="7">
    <location>
        <begin position="403"/>
        <end position="426"/>
    </location>
</feature>
<keyword evidence="6 7" id="KW-0472">Membrane</keyword>
<dbReference type="InterPro" id="IPR020846">
    <property type="entry name" value="MFS_dom"/>
</dbReference>
<feature type="transmembrane region" description="Helical" evidence="7">
    <location>
        <begin position="320"/>
        <end position="337"/>
    </location>
</feature>
<evidence type="ECO:0000256" key="6">
    <source>
        <dbReference type="ARBA" id="ARBA00023136"/>
    </source>
</evidence>
<feature type="transmembrane region" description="Helical" evidence="7">
    <location>
        <begin position="375"/>
        <end position="397"/>
    </location>
</feature>
<keyword evidence="5" id="KW-0534">Nitrate assimilation</keyword>
<feature type="transmembrane region" description="Helical" evidence="7">
    <location>
        <begin position="241"/>
        <end position="267"/>
    </location>
</feature>
<evidence type="ECO:0000256" key="3">
    <source>
        <dbReference type="ARBA" id="ARBA00022692"/>
    </source>
</evidence>
<dbReference type="RefSeq" id="WP_145033168.1">
    <property type="nucleotide sequence ID" value="NZ_CP036271.1"/>
</dbReference>
<evidence type="ECO:0000256" key="7">
    <source>
        <dbReference type="SAM" id="Phobius"/>
    </source>
</evidence>
<evidence type="ECO:0000256" key="2">
    <source>
        <dbReference type="ARBA" id="ARBA00008432"/>
    </source>
</evidence>
<sequence>MSAAEKATSIRLLDVHSPPMRAFHMTWFAFFLCFFAWFGIAPLMPIVRDELHLTKDQVGWCIIGSVAITIFARLFIGWLCDRIGPRLAYTGLLLIGSIPVMAIGLADSFTTFLLFRVAIGMIGASFVVTQFHTSVMFAPSCVGTANATAAGWGNLGGGVTQMVMPLVYGAFVTSLGWTSSSAWRGSMFVAGAICFLTGIAYYFLTQDTPQGNYADLKARGLLAKKPAVEGSFRAACRDRRVWVLFVAYACCFGLELTLDNVAALYFVDYFAELKSADPMSALKTAGFIAGLFGSMNLFARALGGWIGDKFGSKSGLSGRARWLFLTLFCEGIALLMFSQARTLAVGIPLLMLLGLFVKMSNGATYAVAPFLNREALGSVTGIVGAGGNVGAVLAGFLFKSSAITWPTAMFLLGIIVTLSSFAVLAVRFADKAAEDLAPQGEPSLGHGAAIAQA</sequence>
<dbReference type="SUPFAM" id="SSF103473">
    <property type="entry name" value="MFS general substrate transporter"/>
    <property type="match status" value="1"/>
</dbReference>
<dbReference type="InParanoid" id="A0A517SJ57"/>
<feature type="transmembrane region" description="Helical" evidence="7">
    <location>
        <begin position="182"/>
        <end position="204"/>
    </location>
</feature>
<keyword evidence="10" id="KW-1185">Reference proteome</keyword>
<dbReference type="PANTHER" id="PTHR23515">
    <property type="entry name" value="HIGH-AFFINITY NITRATE TRANSPORTER 2.3"/>
    <property type="match status" value="1"/>
</dbReference>
<dbReference type="OrthoDB" id="9773404at2"/>
<proteinExistence type="inferred from homology"/>
<protein>
    <submittedName>
        <fullName evidence="9">Putative nitrate transporter NarT</fullName>
    </submittedName>
</protein>
<dbReference type="Gene3D" id="1.20.1250.20">
    <property type="entry name" value="MFS general substrate transporter like domains"/>
    <property type="match status" value="2"/>
</dbReference>
<accession>A0A517SJ57</accession>
<evidence type="ECO:0000256" key="4">
    <source>
        <dbReference type="ARBA" id="ARBA00022989"/>
    </source>
</evidence>
<keyword evidence="3 7" id="KW-0812">Transmembrane</keyword>
<dbReference type="Pfam" id="PF07690">
    <property type="entry name" value="MFS_1"/>
    <property type="match status" value="1"/>
</dbReference>
<dbReference type="InterPro" id="IPR011701">
    <property type="entry name" value="MFS"/>
</dbReference>
<feature type="transmembrane region" description="Helical" evidence="7">
    <location>
        <begin position="113"/>
        <end position="132"/>
    </location>
</feature>
<dbReference type="GO" id="GO:0042128">
    <property type="term" value="P:nitrate assimilation"/>
    <property type="evidence" value="ECO:0007669"/>
    <property type="project" value="UniProtKB-KW"/>
</dbReference>